<name>A0A286TVD1_9BACT</name>
<evidence type="ECO:0000259" key="7">
    <source>
        <dbReference type="Pfam" id="PF00155"/>
    </source>
</evidence>
<keyword evidence="4" id="KW-0808">Transferase</keyword>
<dbReference type="EMBL" id="BAOS01000004">
    <property type="protein sequence ID" value="GAX59801.1"/>
    <property type="molecule type" value="Genomic_DNA"/>
</dbReference>
<keyword evidence="9" id="KW-1185">Reference proteome</keyword>
<keyword evidence="3" id="KW-0032">Aminotransferase</keyword>
<sequence length="432" mass="48936">MRNNIVHAGAHELQYEIREIVAVGNRLQDMGLNICWENIGDPVLKGEKIPLWIKSVIKEAIDHDSSFAYSPTKGLTETRAFLAKICNKRNKVQITEEDVIFFNGIGDAISKVYNYLRKEARVIGPSPAYSTHSSTEAAHASEDHLMYRLDPENNWLPNINDLRNKIINDRTISGILIINPNNPAGTVYSRDIMLEIVKIAEEFDLFILCDEIYLEITYNGKMSTPLSDVINGVCGISMRGISKELPWPGARCGWIEVYNRDNDPMFNEYIETILNAKMLEVCSTTLPQKVIPSLLSDSRYKEYHSGRNKQYEAKSKFAFDTLIGVDGIIVNQTNGAFYMTVAFKNGVLNEKQTLEIRNDKIRDYIENIVDGVALDKRFVYYLLGATGICVVPLTGFSCELYGFRVTLLETDMGKFKWIFQTIAEKITAYLSS</sequence>
<evidence type="ECO:0000256" key="1">
    <source>
        <dbReference type="ARBA" id="ARBA00001933"/>
    </source>
</evidence>
<proteinExistence type="inferred from homology"/>
<organism evidence="8 9">
    <name type="scientific">Candidatus Scalindua japonica</name>
    <dbReference type="NCBI Taxonomy" id="1284222"/>
    <lineage>
        <taxon>Bacteria</taxon>
        <taxon>Pseudomonadati</taxon>
        <taxon>Planctomycetota</taxon>
        <taxon>Candidatus Brocadiia</taxon>
        <taxon>Candidatus Brocadiales</taxon>
        <taxon>Candidatus Scalinduaceae</taxon>
        <taxon>Candidatus Scalindua</taxon>
    </lineage>
</organism>
<evidence type="ECO:0000256" key="3">
    <source>
        <dbReference type="ARBA" id="ARBA00022576"/>
    </source>
</evidence>
<feature type="domain" description="Aminotransferase class I/classII large" evidence="7">
    <location>
        <begin position="48"/>
        <end position="407"/>
    </location>
</feature>
<gene>
    <name evidence="8" type="ORF">SCALIN_C04_0289</name>
</gene>
<dbReference type="InterPro" id="IPR015424">
    <property type="entry name" value="PyrdxlP-dep_Trfase"/>
</dbReference>
<evidence type="ECO:0000313" key="9">
    <source>
        <dbReference type="Proteomes" id="UP000218542"/>
    </source>
</evidence>
<dbReference type="GO" id="GO:0004021">
    <property type="term" value="F:L-alanine:2-oxoglutarate aminotransferase activity"/>
    <property type="evidence" value="ECO:0007669"/>
    <property type="project" value="UniProtKB-EC"/>
</dbReference>
<dbReference type="Pfam" id="PF00155">
    <property type="entry name" value="Aminotran_1_2"/>
    <property type="match status" value="1"/>
</dbReference>
<dbReference type="NCBIfam" id="NF005334">
    <property type="entry name" value="PRK06855.1"/>
    <property type="match status" value="1"/>
</dbReference>
<dbReference type="CDD" id="cd00609">
    <property type="entry name" value="AAT_like"/>
    <property type="match status" value="1"/>
</dbReference>
<dbReference type="PANTHER" id="PTHR43488">
    <property type="entry name" value="GLUTAMATE-PYRUVATE AMINOTRANSFERASE ALAA"/>
    <property type="match status" value="1"/>
</dbReference>
<protein>
    <recommendedName>
        <fullName evidence="6">alanine transaminase</fullName>
        <ecNumber evidence="6">2.6.1.2</ecNumber>
    </recommendedName>
</protein>
<dbReference type="RefSeq" id="WP_096892929.1">
    <property type="nucleotide sequence ID" value="NZ_BAOS01000004.1"/>
</dbReference>
<dbReference type="InterPro" id="IPR015422">
    <property type="entry name" value="PyrdxlP-dep_Trfase_small"/>
</dbReference>
<dbReference type="OrthoDB" id="9802328at2"/>
<keyword evidence="5" id="KW-0663">Pyridoxal phosphate</keyword>
<dbReference type="AlphaFoldDB" id="A0A286TVD1"/>
<dbReference type="InterPro" id="IPR051926">
    <property type="entry name" value="Ala_Aminotransferase"/>
</dbReference>
<dbReference type="Gene3D" id="3.90.1150.10">
    <property type="entry name" value="Aspartate Aminotransferase, domain 1"/>
    <property type="match status" value="1"/>
</dbReference>
<comment type="similarity">
    <text evidence="2">Belongs to the class-I pyridoxal-phosphate-dependent aminotransferase family.</text>
</comment>
<evidence type="ECO:0000256" key="6">
    <source>
        <dbReference type="ARBA" id="ARBA00026106"/>
    </source>
</evidence>
<dbReference type="PANTHER" id="PTHR43488:SF2">
    <property type="entry name" value="GLUTAMATE-PYRUVATE AMINOTRANSFERASE ALAA"/>
    <property type="match status" value="1"/>
</dbReference>
<accession>A0A286TVD1</accession>
<dbReference type="InterPro" id="IPR004839">
    <property type="entry name" value="Aminotransferase_I/II_large"/>
</dbReference>
<evidence type="ECO:0000256" key="5">
    <source>
        <dbReference type="ARBA" id="ARBA00022898"/>
    </source>
</evidence>
<dbReference type="Proteomes" id="UP000218542">
    <property type="component" value="Unassembled WGS sequence"/>
</dbReference>
<evidence type="ECO:0000256" key="4">
    <source>
        <dbReference type="ARBA" id="ARBA00022679"/>
    </source>
</evidence>
<comment type="cofactor">
    <cofactor evidence="1">
        <name>pyridoxal 5'-phosphate</name>
        <dbReference type="ChEBI" id="CHEBI:597326"/>
    </cofactor>
</comment>
<dbReference type="GO" id="GO:0030170">
    <property type="term" value="F:pyridoxal phosphate binding"/>
    <property type="evidence" value="ECO:0007669"/>
    <property type="project" value="InterPro"/>
</dbReference>
<dbReference type="Gene3D" id="3.40.640.10">
    <property type="entry name" value="Type I PLP-dependent aspartate aminotransferase-like (Major domain)"/>
    <property type="match status" value="1"/>
</dbReference>
<reference evidence="9" key="1">
    <citation type="journal article" date="2017" name="Environ. Microbiol. Rep.">
        <title>Genetic Diversity of Marine Anaerobic Ammonium-Oxidizing Bacteria as Revealed by Genomic and Proteomic Analyses of 'Candidatus Scalindua japonica'.</title>
        <authorList>
            <person name="Oshiki M."/>
            <person name="Mizuto K."/>
            <person name="Kimura Z."/>
            <person name="Kindaichi T."/>
            <person name="Satoh H."/>
            <person name="Okabe S."/>
        </authorList>
    </citation>
    <scope>NUCLEOTIDE SEQUENCE [LARGE SCALE GENOMIC DNA]</scope>
    <source>
        <strain evidence="9">husup-a2</strain>
    </source>
</reference>
<dbReference type="InterPro" id="IPR015421">
    <property type="entry name" value="PyrdxlP-dep_Trfase_major"/>
</dbReference>
<comment type="caution">
    <text evidence="8">The sequence shown here is derived from an EMBL/GenBank/DDBJ whole genome shotgun (WGS) entry which is preliminary data.</text>
</comment>
<dbReference type="EC" id="2.6.1.2" evidence="6"/>
<dbReference type="SUPFAM" id="SSF53383">
    <property type="entry name" value="PLP-dependent transferases"/>
    <property type="match status" value="1"/>
</dbReference>
<evidence type="ECO:0000313" key="8">
    <source>
        <dbReference type="EMBL" id="GAX59801.1"/>
    </source>
</evidence>
<evidence type="ECO:0000256" key="2">
    <source>
        <dbReference type="ARBA" id="ARBA00007441"/>
    </source>
</evidence>